<dbReference type="InterPro" id="IPR018097">
    <property type="entry name" value="EGF_Ca-bd_CS"/>
</dbReference>
<keyword evidence="1 6" id="KW-0245">EGF-like domain</keyword>
<keyword evidence="5" id="KW-0325">Glycoprotein</keyword>
<dbReference type="FunFam" id="2.10.25.10:FF:000173">
    <property type="entry name" value="Neurogenic locus notch protein 2"/>
    <property type="match status" value="1"/>
</dbReference>
<dbReference type="AlphaFoldDB" id="A0A2B4QZE2"/>
<feature type="domain" description="EGF-like" evidence="7">
    <location>
        <begin position="58"/>
        <end position="96"/>
    </location>
</feature>
<dbReference type="OrthoDB" id="5969999at2759"/>
<dbReference type="Gene3D" id="2.10.25.10">
    <property type="entry name" value="Laminin"/>
    <property type="match status" value="2"/>
</dbReference>
<dbReference type="Proteomes" id="UP000225706">
    <property type="component" value="Unassembled WGS sequence"/>
</dbReference>
<evidence type="ECO:0000256" key="3">
    <source>
        <dbReference type="ARBA" id="ARBA00022737"/>
    </source>
</evidence>
<dbReference type="PROSITE" id="PS00022">
    <property type="entry name" value="EGF_1"/>
    <property type="match status" value="1"/>
</dbReference>
<evidence type="ECO:0000256" key="6">
    <source>
        <dbReference type="PROSITE-ProRule" id="PRU00076"/>
    </source>
</evidence>
<dbReference type="InterPro" id="IPR000742">
    <property type="entry name" value="EGF"/>
</dbReference>
<evidence type="ECO:0000256" key="2">
    <source>
        <dbReference type="ARBA" id="ARBA00022729"/>
    </source>
</evidence>
<sequence>MVVEFCETMCYMEPNCVSINIDKRADGNGKYKCELNNVTHEGHKDELIEDGHFSYHAAETACVKNSCKNNATCQSGFTDEGYRCLCTAGFKGQTCDEDVNECAVGNHDCGTNAVCNNTKGSYNCT</sequence>
<dbReference type="PROSITE" id="PS01187">
    <property type="entry name" value="EGF_CA"/>
    <property type="match status" value="1"/>
</dbReference>
<dbReference type="SUPFAM" id="SSF57196">
    <property type="entry name" value="EGF/Laminin"/>
    <property type="match status" value="1"/>
</dbReference>
<feature type="disulfide bond" evidence="6">
    <location>
        <begin position="86"/>
        <end position="95"/>
    </location>
</feature>
<keyword evidence="2" id="KW-0732">Signal</keyword>
<keyword evidence="9" id="KW-1185">Reference proteome</keyword>
<comment type="caution">
    <text evidence="6">Lacks conserved residue(s) required for the propagation of feature annotation.</text>
</comment>
<dbReference type="PROSITE" id="PS01186">
    <property type="entry name" value="EGF_2"/>
    <property type="match status" value="1"/>
</dbReference>
<feature type="non-terminal residue" evidence="8">
    <location>
        <position position="125"/>
    </location>
</feature>
<evidence type="ECO:0000313" key="8">
    <source>
        <dbReference type="EMBL" id="PFX11554.1"/>
    </source>
</evidence>
<reference evidence="9" key="1">
    <citation type="journal article" date="2017" name="bioRxiv">
        <title>Comparative analysis of the genomes of Stylophora pistillata and Acropora digitifera provides evidence for extensive differences between species of corals.</title>
        <authorList>
            <person name="Voolstra C.R."/>
            <person name="Li Y."/>
            <person name="Liew Y.J."/>
            <person name="Baumgarten S."/>
            <person name="Zoccola D."/>
            <person name="Flot J.-F."/>
            <person name="Tambutte S."/>
            <person name="Allemand D."/>
            <person name="Aranda M."/>
        </authorList>
    </citation>
    <scope>NUCLEOTIDE SEQUENCE [LARGE SCALE GENOMIC DNA]</scope>
</reference>
<keyword evidence="4 6" id="KW-1015">Disulfide bond</keyword>
<dbReference type="PROSITE" id="PS50026">
    <property type="entry name" value="EGF_3"/>
    <property type="match status" value="1"/>
</dbReference>
<feature type="disulfide bond" evidence="6">
    <location>
        <begin position="67"/>
        <end position="84"/>
    </location>
</feature>
<evidence type="ECO:0000259" key="7">
    <source>
        <dbReference type="PROSITE" id="PS50026"/>
    </source>
</evidence>
<comment type="caution">
    <text evidence="8">The sequence shown here is derived from an EMBL/GenBank/DDBJ whole genome shotgun (WGS) entry which is preliminary data.</text>
</comment>
<gene>
    <name evidence="8" type="primary">Heg1</name>
    <name evidence="8" type="ORF">AWC38_SpisGene24665</name>
</gene>
<protein>
    <submittedName>
        <fullName evidence="8">Protein HEG-like 1</fullName>
    </submittedName>
</protein>
<proteinExistence type="predicted"/>
<dbReference type="Pfam" id="PF07645">
    <property type="entry name" value="EGF_CA"/>
    <property type="match status" value="1"/>
</dbReference>
<dbReference type="EMBL" id="LSMT01002256">
    <property type="protein sequence ID" value="PFX11554.1"/>
    <property type="molecule type" value="Genomic_DNA"/>
</dbReference>
<dbReference type="InterPro" id="IPR049883">
    <property type="entry name" value="NOTCH1_EGF-like"/>
</dbReference>
<dbReference type="GO" id="GO:0005509">
    <property type="term" value="F:calcium ion binding"/>
    <property type="evidence" value="ECO:0007669"/>
    <property type="project" value="InterPro"/>
</dbReference>
<accession>A0A2B4QZE2</accession>
<dbReference type="Pfam" id="PF00008">
    <property type="entry name" value="EGF"/>
    <property type="match status" value="1"/>
</dbReference>
<name>A0A2B4QZE2_STYPI</name>
<evidence type="ECO:0000256" key="5">
    <source>
        <dbReference type="ARBA" id="ARBA00023180"/>
    </source>
</evidence>
<evidence type="ECO:0000313" key="9">
    <source>
        <dbReference type="Proteomes" id="UP000225706"/>
    </source>
</evidence>
<evidence type="ECO:0000256" key="1">
    <source>
        <dbReference type="ARBA" id="ARBA00022536"/>
    </source>
</evidence>
<keyword evidence="3" id="KW-0677">Repeat</keyword>
<evidence type="ECO:0000256" key="4">
    <source>
        <dbReference type="ARBA" id="ARBA00023157"/>
    </source>
</evidence>
<dbReference type="SMART" id="SM00181">
    <property type="entry name" value="EGF"/>
    <property type="match status" value="1"/>
</dbReference>
<organism evidence="8 9">
    <name type="scientific">Stylophora pistillata</name>
    <name type="common">Smooth cauliflower coral</name>
    <dbReference type="NCBI Taxonomy" id="50429"/>
    <lineage>
        <taxon>Eukaryota</taxon>
        <taxon>Metazoa</taxon>
        <taxon>Cnidaria</taxon>
        <taxon>Anthozoa</taxon>
        <taxon>Hexacorallia</taxon>
        <taxon>Scleractinia</taxon>
        <taxon>Astrocoeniina</taxon>
        <taxon>Pocilloporidae</taxon>
        <taxon>Stylophora</taxon>
    </lineage>
</organism>